<evidence type="ECO:0000256" key="1">
    <source>
        <dbReference type="ARBA" id="ARBA00008418"/>
    </source>
</evidence>
<dbReference type="InterPro" id="IPR007122">
    <property type="entry name" value="Villin/Gelsolin"/>
</dbReference>
<dbReference type="Pfam" id="PF00626">
    <property type="entry name" value="Gelsolin"/>
    <property type="match status" value="5"/>
</dbReference>
<dbReference type="GO" id="GO:0005546">
    <property type="term" value="F:phosphatidylinositol-4,5-bisphosphate binding"/>
    <property type="evidence" value="ECO:0007669"/>
    <property type="project" value="TreeGrafter"/>
</dbReference>
<organism evidence="7">
    <name type="scientific">Phallusia mammillata</name>
    <dbReference type="NCBI Taxonomy" id="59560"/>
    <lineage>
        <taxon>Eukaryota</taxon>
        <taxon>Metazoa</taxon>
        <taxon>Chordata</taxon>
        <taxon>Tunicata</taxon>
        <taxon>Ascidiacea</taxon>
        <taxon>Phlebobranchia</taxon>
        <taxon>Ascidiidae</taxon>
        <taxon>Phallusia</taxon>
    </lineage>
</organism>
<proteinExistence type="evidence at transcript level"/>
<dbReference type="AlphaFoldDB" id="A0A6F9DDF2"/>
<dbReference type="GO" id="GO:0005737">
    <property type="term" value="C:cytoplasm"/>
    <property type="evidence" value="ECO:0007669"/>
    <property type="project" value="TreeGrafter"/>
</dbReference>
<keyword evidence="4" id="KW-0009">Actin-binding</keyword>
<dbReference type="GO" id="GO:0008154">
    <property type="term" value="P:actin polymerization or depolymerization"/>
    <property type="evidence" value="ECO:0007669"/>
    <property type="project" value="TreeGrafter"/>
</dbReference>
<dbReference type="EMBL" id="LR785605">
    <property type="protein sequence ID" value="CAB3250988.1"/>
    <property type="molecule type" value="mRNA"/>
</dbReference>
<accession>A0A6F9DDF2</accession>
<name>A0A6F9DDF2_9ASCI</name>
<feature type="compositionally biased region" description="Polar residues" evidence="5">
    <location>
        <begin position="226"/>
        <end position="236"/>
    </location>
</feature>
<dbReference type="CDD" id="cd11291">
    <property type="entry name" value="gelsolin_S6_like"/>
    <property type="match status" value="1"/>
</dbReference>
<evidence type="ECO:0000256" key="2">
    <source>
        <dbReference type="ARBA" id="ARBA00022467"/>
    </source>
</evidence>
<comment type="similarity">
    <text evidence="1">Belongs to the villin/gelsolin family.</text>
</comment>
<feature type="domain" description="Gelsolin-like" evidence="6">
    <location>
        <begin position="261"/>
        <end position="331"/>
    </location>
</feature>
<dbReference type="GO" id="GO:0015629">
    <property type="term" value="C:actin cytoskeleton"/>
    <property type="evidence" value="ECO:0007669"/>
    <property type="project" value="TreeGrafter"/>
</dbReference>
<dbReference type="PANTHER" id="PTHR11977:SF131">
    <property type="entry name" value="GELSOLIN-LIKE DOMAIN-CONTAINING PROTEIN"/>
    <property type="match status" value="1"/>
</dbReference>
<sequence>MGRSTLTIWRIEKFEMVEIPRTQYGYFFSGDSYIVMNKKEDSKGNATYDLHMWIGKDSSQDEYGACAIHATKLDDSLGGLPVQHRETQGYESAMFCGYFKPAIKYQEGGAATGFTHVVSNDIGDIKRLMWVRGRRQVRADIVEMKWSNINQSDTFIFDMGKDIFIWSGPLANRFEKMQAVIVAKSIRDDERAGRAKCTEIHGDAKKLEQFLGRYPGHITKGEPETNQRTSQSSVKSGRNCKLYQVSDDSGKVVTTLMSDSLPFKQSMLDSGNVFITSNPDMGQIYVWKGKEASSQERREAFKIANSFIEQEGLPPHTRITVMAQCAETAIFRNMFGNWRDEDMQKGLGETWSINKIAKVAKVEFDASTLHTKPDLAAKYQLPDNGSGDVKIWRVEGNSKAAVDRSTYGQFYGGDCYIILYSYQPRGRQEYLIYYWIGSKASPGEVTALPILTIATDNDECNGMATQIRVTQGKEPPHLMMLFGDSPMVIYQGGTSRDGGQTEAGDTRLFHVRSGFNGRCRAVEVAPEAQSLNSNDAFLLITPGSNYLWEGQGASSAERKGCFEVAKLLGASSPTSHDEGSESGNFWAALGGKGDYATDPRPENETKPPRLFECSDATGNIVVEEVVGDWTQEDLTVDNVMLLDAWTVLYVWIGKDSSDQEKVKAVEEAQEYLESDPSDRDGSTPIYKIHQGKEPLSFKGFFQGWDHELWA</sequence>
<dbReference type="GO" id="GO:0051014">
    <property type="term" value="P:actin filament severing"/>
    <property type="evidence" value="ECO:0007669"/>
    <property type="project" value="TreeGrafter"/>
</dbReference>
<dbReference type="CDD" id="cd11292">
    <property type="entry name" value="gelsolin_S3_like"/>
    <property type="match status" value="1"/>
</dbReference>
<feature type="domain" description="Gelsolin-like" evidence="6">
    <location>
        <begin position="14"/>
        <end position="95"/>
    </location>
</feature>
<feature type="domain" description="Gelsolin-like" evidence="6">
    <location>
        <begin position="136"/>
        <end position="195"/>
    </location>
</feature>
<dbReference type="SMART" id="SM00262">
    <property type="entry name" value="GEL"/>
    <property type="match status" value="6"/>
</dbReference>
<dbReference type="GO" id="GO:0051015">
    <property type="term" value="F:actin filament binding"/>
    <property type="evidence" value="ECO:0007669"/>
    <property type="project" value="InterPro"/>
</dbReference>
<dbReference type="InterPro" id="IPR007123">
    <property type="entry name" value="Gelsolin-like_dom"/>
</dbReference>
<dbReference type="FunFam" id="3.40.20.10:FF:000001">
    <property type="entry name" value="Gelsolin"/>
    <property type="match status" value="1"/>
</dbReference>
<dbReference type="InterPro" id="IPR029006">
    <property type="entry name" value="ADF-H/Gelsolin-like_dom_sf"/>
</dbReference>
<evidence type="ECO:0000256" key="3">
    <source>
        <dbReference type="ARBA" id="ARBA00022737"/>
    </source>
</evidence>
<evidence type="ECO:0000313" key="7">
    <source>
        <dbReference type="EMBL" id="CAB3250988.1"/>
    </source>
</evidence>
<dbReference type="GO" id="GO:0051016">
    <property type="term" value="P:barbed-end actin filament capping"/>
    <property type="evidence" value="ECO:0007669"/>
    <property type="project" value="TreeGrafter"/>
</dbReference>
<keyword evidence="2" id="KW-0117">Actin capping</keyword>
<feature type="domain" description="Gelsolin-like" evidence="6">
    <location>
        <begin position="622"/>
        <end position="697"/>
    </location>
</feature>
<dbReference type="Gene3D" id="3.40.20.10">
    <property type="entry name" value="Severin"/>
    <property type="match status" value="6"/>
</dbReference>
<evidence type="ECO:0000256" key="5">
    <source>
        <dbReference type="SAM" id="MobiDB-lite"/>
    </source>
</evidence>
<dbReference type="FunFam" id="3.40.20.10:FF:000005">
    <property type="entry name" value="Gelsolin"/>
    <property type="match status" value="1"/>
</dbReference>
<feature type="domain" description="Gelsolin-like" evidence="6">
    <location>
        <begin position="399"/>
        <end position="479"/>
    </location>
</feature>
<dbReference type="CDD" id="cd11293">
    <property type="entry name" value="gelsolin_S4_like"/>
    <property type="match status" value="1"/>
</dbReference>
<dbReference type="PRINTS" id="PR00597">
    <property type="entry name" value="GELSOLIN"/>
</dbReference>
<evidence type="ECO:0000256" key="4">
    <source>
        <dbReference type="ARBA" id="ARBA00023203"/>
    </source>
</evidence>
<dbReference type="SUPFAM" id="SSF55753">
    <property type="entry name" value="Actin depolymerizing proteins"/>
    <property type="match status" value="6"/>
</dbReference>
<feature type="region of interest" description="Disordered" evidence="5">
    <location>
        <begin position="217"/>
        <end position="236"/>
    </location>
</feature>
<dbReference type="CDD" id="cd11290">
    <property type="entry name" value="gelsolin_S1_like"/>
    <property type="match status" value="1"/>
</dbReference>
<keyword evidence="3" id="KW-0677">Repeat</keyword>
<protein>
    <submittedName>
        <fullName evidence="7">Gelsolin</fullName>
    </submittedName>
</protein>
<dbReference type="PANTHER" id="PTHR11977">
    <property type="entry name" value="VILLIN"/>
    <property type="match status" value="1"/>
</dbReference>
<dbReference type="CDD" id="cd11288">
    <property type="entry name" value="gelsolin_S5_like"/>
    <property type="match status" value="1"/>
</dbReference>
<gene>
    <name evidence="7" type="primary">Gsn</name>
</gene>
<reference evidence="7" key="1">
    <citation type="submission" date="2020-04" db="EMBL/GenBank/DDBJ databases">
        <authorList>
            <person name="Neveu A P."/>
        </authorList>
    </citation>
    <scope>NUCLEOTIDE SEQUENCE</scope>
    <source>
        <tissue evidence="7">Whole embryo</tissue>
    </source>
</reference>
<evidence type="ECO:0000259" key="6">
    <source>
        <dbReference type="Pfam" id="PF00626"/>
    </source>
</evidence>